<evidence type="ECO:0000256" key="2">
    <source>
        <dbReference type="SAM" id="Phobius"/>
    </source>
</evidence>
<dbReference type="Proteomes" id="UP001259803">
    <property type="component" value="Unassembled WGS sequence"/>
</dbReference>
<proteinExistence type="predicted"/>
<organism evidence="3 4">
    <name type="scientific">Croceicoccus esteveae</name>
    <dbReference type="NCBI Taxonomy" id="3075597"/>
    <lineage>
        <taxon>Bacteria</taxon>
        <taxon>Pseudomonadati</taxon>
        <taxon>Pseudomonadota</taxon>
        <taxon>Alphaproteobacteria</taxon>
        <taxon>Sphingomonadales</taxon>
        <taxon>Erythrobacteraceae</taxon>
        <taxon>Croceicoccus</taxon>
    </lineage>
</organism>
<feature type="region of interest" description="Disordered" evidence="1">
    <location>
        <begin position="131"/>
        <end position="163"/>
    </location>
</feature>
<protein>
    <submittedName>
        <fullName evidence="3">Uncharacterized protein</fullName>
    </submittedName>
</protein>
<feature type="transmembrane region" description="Helical" evidence="2">
    <location>
        <begin position="36"/>
        <end position="54"/>
    </location>
</feature>
<dbReference type="RefSeq" id="WP_311339725.1">
    <property type="nucleotide sequence ID" value="NZ_JAVRHS010000002.1"/>
</dbReference>
<evidence type="ECO:0000313" key="3">
    <source>
        <dbReference type="EMBL" id="MDT0575142.1"/>
    </source>
</evidence>
<accession>A0ABU2ZEX0</accession>
<comment type="caution">
    <text evidence="3">The sequence shown here is derived from an EMBL/GenBank/DDBJ whole genome shotgun (WGS) entry which is preliminary data.</text>
</comment>
<evidence type="ECO:0000256" key="1">
    <source>
        <dbReference type="SAM" id="MobiDB-lite"/>
    </source>
</evidence>
<gene>
    <name evidence="3" type="ORF">RM533_02960</name>
</gene>
<keyword evidence="2" id="KW-0812">Transmembrane</keyword>
<sequence length="163" mass="18735">MASTSTGFSRLLVLFNPLRAGRDLRDVWKQETPHRWRFLALSAAVTFCIFGVMFQEQYVVEPRSPTVTYIDTFEPGRSDAEIIASNIENQKRKDALLAQRAEREAQIRERYEVVGRVSGIDVEEARQRGIRERAEQAQRVEEARRRAIERAGQNISQPSANDQ</sequence>
<keyword evidence="4" id="KW-1185">Reference proteome</keyword>
<feature type="compositionally biased region" description="Polar residues" evidence="1">
    <location>
        <begin position="153"/>
        <end position="163"/>
    </location>
</feature>
<keyword evidence="2" id="KW-0472">Membrane</keyword>
<evidence type="ECO:0000313" key="4">
    <source>
        <dbReference type="Proteomes" id="UP001259803"/>
    </source>
</evidence>
<dbReference type="EMBL" id="JAVRHS010000002">
    <property type="protein sequence ID" value="MDT0575142.1"/>
    <property type="molecule type" value="Genomic_DNA"/>
</dbReference>
<keyword evidence="2" id="KW-1133">Transmembrane helix</keyword>
<reference evidence="3 4" key="1">
    <citation type="submission" date="2023-09" db="EMBL/GenBank/DDBJ databases">
        <authorList>
            <person name="Rey-Velasco X."/>
        </authorList>
    </citation>
    <scope>NUCLEOTIDE SEQUENCE [LARGE SCALE GENOMIC DNA]</scope>
    <source>
        <strain evidence="3 4">F390</strain>
    </source>
</reference>
<feature type="compositionally biased region" description="Basic and acidic residues" evidence="1">
    <location>
        <begin position="131"/>
        <end position="149"/>
    </location>
</feature>
<name>A0ABU2ZEX0_9SPHN</name>